<dbReference type="Proteomes" id="UP000267821">
    <property type="component" value="Unassembled WGS sequence"/>
</dbReference>
<feature type="region of interest" description="Disordered" evidence="1">
    <location>
        <begin position="500"/>
        <end position="562"/>
    </location>
</feature>
<evidence type="ECO:0000256" key="1">
    <source>
        <dbReference type="SAM" id="MobiDB-lite"/>
    </source>
</evidence>
<dbReference type="EMBL" id="ML121530">
    <property type="protein sequence ID" value="RPB27939.1"/>
    <property type="molecule type" value="Genomic_DNA"/>
</dbReference>
<gene>
    <name evidence="2" type="ORF">L211DRAFT_865390</name>
</gene>
<organism evidence="2 3">
    <name type="scientific">Terfezia boudieri ATCC MYA-4762</name>
    <dbReference type="NCBI Taxonomy" id="1051890"/>
    <lineage>
        <taxon>Eukaryota</taxon>
        <taxon>Fungi</taxon>
        <taxon>Dikarya</taxon>
        <taxon>Ascomycota</taxon>
        <taxon>Pezizomycotina</taxon>
        <taxon>Pezizomycetes</taxon>
        <taxon>Pezizales</taxon>
        <taxon>Pezizaceae</taxon>
        <taxon>Terfezia</taxon>
    </lineage>
</organism>
<feature type="compositionally biased region" description="Low complexity" evidence="1">
    <location>
        <begin position="240"/>
        <end position="251"/>
    </location>
</feature>
<feature type="region of interest" description="Disordered" evidence="1">
    <location>
        <begin position="234"/>
        <end position="288"/>
    </location>
</feature>
<keyword evidence="3" id="KW-1185">Reference proteome</keyword>
<evidence type="ECO:0000313" key="3">
    <source>
        <dbReference type="Proteomes" id="UP000267821"/>
    </source>
</evidence>
<name>A0A3N4M246_9PEZI</name>
<dbReference type="InParanoid" id="A0A3N4M246"/>
<feature type="compositionally biased region" description="Basic and acidic residues" evidence="1">
    <location>
        <begin position="521"/>
        <end position="540"/>
    </location>
</feature>
<protein>
    <submittedName>
        <fullName evidence="2">Uncharacterized protein</fullName>
    </submittedName>
</protein>
<evidence type="ECO:0000313" key="2">
    <source>
        <dbReference type="EMBL" id="RPB27939.1"/>
    </source>
</evidence>
<reference evidence="2 3" key="1">
    <citation type="journal article" date="2018" name="Nat. Ecol. Evol.">
        <title>Pezizomycetes genomes reveal the molecular basis of ectomycorrhizal truffle lifestyle.</title>
        <authorList>
            <person name="Murat C."/>
            <person name="Payen T."/>
            <person name="Noel B."/>
            <person name="Kuo A."/>
            <person name="Morin E."/>
            <person name="Chen J."/>
            <person name="Kohler A."/>
            <person name="Krizsan K."/>
            <person name="Balestrini R."/>
            <person name="Da Silva C."/>
            <person name="Montanini B."/>
            <person name="Hainaut M."/>
            <person name="Levati E."/>
            <person name="Barry K.W."/>
            <person name="Belfiori B."/>
            <person name="Cichocki N."/>
            <person name="Clum A."/>
            <person name="Dockter R.B."/>
            <person name="Fauchery L."/>
            <person name="Guy J."/>
            <person name="Iotti M."/>
            <person name="Le Tacon F."/>
            <person name="Lindquist E.A."/>
            <person name="Lipzen A."/>
            <person name="Malagnac F."/>
            <person name="Mello A."/>
            <person name="Molinier V."/>
            <person name="Miyauchi S."/>
            <person name="Poulain J."/>
            <person name="Riccioni C."/>
            <person name="Rubini A."/>
            <person name="Sitrit Y."/>
            <person name="Splivallo R."/>
            <person name="Traeger S."/>
            <person name="Wang M."/>
            <person name="Zifcakova L."/>
            <person name="Wipf D."/>
            <person name="Zambonelli A."/>
            <person name="Paolocci F."/>
            <person name="Nowrousian M."/>
            <person name="Ottonello S."/>
            <person name="Baldrian P."/>
            <person name="Spatafora J.W."/>
            <person name="Henrissat B."/>
            <person name="Nagy L.G."/>
            <person name="Aury J.M."/>
            <person name="Wincker P."/>
            <person name="Grigoriev I.V."/>
            <person name="Bonfante P."/>
            <person name="Martin F.M."/>
        </authorList>
    </citation>
    <scope>NUCLEOTIDE SEQUENCE [LARGE SCALE GENOMIC DNA]</scope>
    <source>
        <strain evidence="2 3">ATCC MYA-4762</strain>
    </source>
</reference>
<sequence>MSTRSFSIIKGLMTYAPPVGFPGVANIAVHFGADGAIQGASLQEVRSNLQGSQNLVPKGPEEASVAWLPACVFLTTPIVGKRRRGEVSPGCRPPPLVVEVRAVRKQAGVKRRRLEMPQSGNDPKTNIQCNSALPAAAYGRQKWIVRVGRRFRAKTAYTPQGRVVDYSVNIRGRNNRRPPCFKTSWRTPAGVFGRRLGITSQQGPSLAASVREVAISAEVVASASTNEVTRDLAFPGGSVGQSSGSDSHSASDVIMGETSAEEAPTSVAAEAPVSTEVDMGEAPLGDGQRINSNEVSQEMELSEAAPGPIHVRSGGESLVAMQDDDDEDLPDAEEAKVEETAMEVSHVENSTAVETTAAGVSGENSAVMTVPPSKPSPLDVMSKVPVGYAVETVASSSECPQRLSQAAQVESSSSAMAPGVAVAPASSSSSSSGVTLASPVLGSEATVKPNPTDVALVRAMGSFTFRETHTLPKSSANPNTSRTNPVRKFHEMSKRLTAALASKTPTPKSGGIQKLGVNKVEVGKKFHRADDPADEREAERRRRMMRRAKMPFYESDTDEEAS</sequence>
<dbReference type="AlphaFoldDB" id="A0A3N4M246"/>
<accession>A0A3N4M246</accession>
<proteinExistence type="predicted"/>